<name>A0ABW1VI24_9MICO</name>
<protein>
    <submittedName>
        <fullName evidence="2">Uncharacterized protein</fullName>
    </submittedName>
</protein>
<organism evidence="2 3">
    <name type="scientific">Luethyella okanaganae</name>
    <dbReference type="NCBI Taxonomy" id="69372"/>
    <lineage>
        <taxon>Bacteria</taxon>
        <taxon>Bacillati</taxon>
        <taxon>Actinomycetota</taxon>
        <taxon>Actinomycetes</taxon>
        <taxon>Micrococcales</taxon>
        <taxon>Microbacteriaceae</taxon>
        <taxon>Luethyella</taxon>
    </lineage>
</organism>
<sequence length="312" mass="32802">MLIAAITVTAGLILVLVWTAVRLRFFVPQASDAARPVPVDRSGLIRSARRRITLSIALTLASAATAVILNQSHPTALGLILALAPGGAAIAGLAAFVVYPSPAIQKSPLRTASLRRRTPWSFGARWELLMPVSAAVALIAYLVTTGLSASLDQDGLSRALSRADPLSTRVTTPYPGWYYAAPLIAMTIILLLCAWIALRRIAVAPAPSDEESAIADDYWRQRTTRFIVLLTTSAILSYAAGVLAFGGAATTRIATSIDASGTPVTTADDLVAGIVQIGISILFAVAATGMLGSLIKRVVAFWTVRTPETVNA</sequence>
<accession>A0ABW1VI24</accession>
<keyword evidence="3" id="KW-1185">Reference proteome</keyword>
<feature type="transmembrane region" description="Helical" evidence="1">
    <location>
        <begin position="270"/>
        <end position="295"/>
    </location>
</feature>
<proteinExistence type="predicted"/>
<evidence type="ECO:0000313" key="2">
    <source>
        <dbReference type="EMBL" id="MFC6356164.1"/>
    </source>
</evidence>
<feature type="transmembrane region" description="Helical" evidence="1">
    <location>
        <begin position="120"/>
        <end position="143"/>
    </location>
</feature>
<feature type="transmembrane region" description="Helical" evidence="1">
    <location>
        <begin position="76"/>
        <end position="99"/>
    </location>
</feature>
<dbReference type="EMBL" id="JBHSTP010000002">
    <property type="protein sequence ID" value="MFC6356164.1"/>
    <property type="molecule type" value="Genomic_DNA"/>
</dbReference>
<evidence type="ECO:0000256" key="1">
    <source>
        <dbReference type="SAM" id="Phobius"/>
    </source>
</evidence>
<keyword evidence="1" id="KW-0812">Transmembrane</keyword>
<feature type="transmembrane region" description="Helical" evidence="1">
    <location>
        <begin position="226"/>
        <end position="250"/>
    </location>
</feature>
<feature type="transmembrane region" description="Helical" evidence="1">
    <location>
        <begin position="177"/>
        <end position="198"/>
    </location>
</feature>
<feature type="transmembrane region" description="Helical" evidence="1">
    <location>
        <begin position="6"/>
        <end position="25"/>
    </location>
</feature>
<keyword evidence="1" id="KW-1133">Transmembrane helix</keyword>
<dbReference type="RefSeq" id="WP_386730208.1">
    <property type="nucleotide sequence ID" value="NZ_JBHSTP010000002.1"/>
</dbReference>
<gene>
    <name evidence="2" type="ORF">ACFQB0_08595</name>
</gene>
<evidence type="ECO:0000313" key="3">
    <source>
        <dbReference type="Proteomes" id="UP001596306"/>
    </source>
</evidence>
<dbReference type="Proteomes" id="UP001596306">
    <property type="component" value="Unassembled WGS sequence"/>
</dbReference>
<feature type="transmembrane region" description="Helical" evidence="1">
    <location>
        <begin position="52"/>
        <end position="70"/>
    </location>
</feature>
<comment type="caution">
    <text evidence="2">The sequence shown here is derived from an EMBL/GenBank/DDBJ whole genome shotgun (WGS) entry which is preliminary data.</text>
</comment>
<reference evidence="3" key="1">
    <citation type="journal article" date="2019" name="Int. J. Syst. Evol. Microbiol.">
        <title>The Global Catalogue of Microorganisms (GCM) 10K type strain sequencing project: providing services to taxonomists for standard genome sequencing and annotation.</title>
        <authorList>
            <consortium name="The Broad Institute Genomics Platform"/>
            <consortium name="The Broad Institute Genome Sequencing Center for Infectious Disease"/>
            <person name="Wu L."/>
            <person name="Ma J."/>
        </authorList>
    </citation>
    <scope>NUCLEOTIDE SEQUENCE [LARGE SCALE GENOMIC DNA]</scope>
    <source>
        <strain evidence="3">CCUG 43304</strain>
    </source>
</reference>
<keyword evidence="1" id="KW-0472">Membrane</keyword>